<proteinExistence type="predicted"/>
<dbReference type="EMBL" id="GBXM01079213">
    <property type="protein sequence ID" value="JAH29364.1"/>
    <property type="molecule type" value="Transcribed_RNA"/>
</dbReference>
<dbReference type="AlphaFoldDB" id="A0A0E9RJV4"/>
<name>A0A0E9RJV4_ANGAN</name>
<protein>
    <submittedName>
        <fullName evidence="1">Uncharacterized protein</fullName>
    </submittedName>
</protein>
<accession>A0A0E9RJV4</accession>
<evidence type="ECO:0000313" key="1">
    <source>
        <dbReference type="EMBL" id="JAH29364.1"/>
    </source>
</evidence>
<organism evidence="1">
    <name type="scientific">Anguilla anguilla</name>
    <name type="common">European freshwater eel</name>
    <name type="synonym">Muraena anguilla</name>
    <dbReference type="NCBI Taxonomy" id="7936"/>
    <lineage>
        <taxon>Eukaryota</taxon>
        <taxon>Metazoa</taxon>
        <taxon>Chordata</taxon>
        <taxon>Craniata</taxon>
        <taxon>Vertebrata</taxon>
        <taxon>Euteleostomi</taxon>
        <taxon>Actinopterygii</taxon>
        <taxon>Neopterygii</taxon>
        <taxon>Teleostei</taxon>
        <taxon>Anguilliformes</taxon>
        <taxon>Anguillidae</taxon>
        <taxon>Anguilla</taxon>
    </lineage>
</organism>
<reference evidence="1" key="2">
    <citation type="journal article" date="2015" name="Fish Shellfish Immunol.">
        <title>Early steps in the European eel (Anguilla anguilla)-Vibrio vulnificus interaction in the gills: Role of the RtxA13 toxin.</title>
        <authorList>
            <person name="Callol A."/>
            <person name="Pajuelo D."/>
            <person name="Ebbesson L."/>
            <person name="Teles M."/>
            <person name="MacKenzie S."/>
            <person name="Amaro C."/>
        </authorList>
    </citation>
    <scope>NUCLEOTIDE SEQUENCE</scope>
</reference>
<sequence>MANLVQDLGENEHINLPDDEHLGILGLYNGQTDSRQKGVE</sequence>
<reference evidence="1" key="1">
    <citation type="submission" date="2014-11" db="EMBL/GenBank/DDBJ databases">
        <authorList>
            <person name="Amaro Gonzalez C."/>
        </authorList>
    </citation>
    <scope>NUCLEOTIDE SEQUENCE</scope>
</reference>